<reference evidence="7 8" key="1">
    <citation type="submission" date="2020-04" db="EMBL/GenBank/DDBJ databases">
        <title>Sequencing and Assembly of C. fimi.</title>
        <authorList>
            <person name="Ramsey A.R."/>
        </authorList>
    </citation>
    <scope>NUCLEOTIDE SEQUENCE [LARGE SCALE GENOMIC DNA]</scope>
    <source>
        <strain evidence="7 8">SB</strain>
    </source>
</reference>
<keyword evidence="8" id="KW-1185">Reference proteome</keyword>
<dbReference type="CDD" id="cd00609">
    <property type="entry name" value="AAT_like"/>
    <property type="match status" value="1"/>
</dbReference>
<dbReference type="NCBIfam" id="NF005855">
    <property type="entry name" value="PRK07777.1"/>
    <property type="match status" value="1"/>
</dbReference>
<dbReference type="PANTHER" id="PTHR43807">
    <property type="entry name" value="FI04487P"/>
    <property type="match status" value="1"/>
</dbReference>
<dbReference type="Pfam" id="PF00155">
    <property type="entry name" value="Aminotran_1_2"/>
    <property type="match status" value="1"/>
</dbReference>
<evidence type="ECO:0000256" key="4">
    <source>
        <dbReference type="ARBA" id="ARBA00022679"/>
    </source>
</evidence>
<dbReference type="SUPFAM" id="SSF53383">
    <property type="entry name" value="PLP-dependent transferases"/>
    <property type="match status" value="1"/>
</dbReference>
<keyword evidence="3 7" id="KW-0032">Aminotransferase</keyword>
<dbReference type="GO" id="GO:0016212">
    <property type="term" value="F:kynurenine-oxoglutarate transaminase activity"/>
    <property type="evidence" value="ECO:0007669"/>
    <property type="project" value="TreeGrafter"/>
</dbReference>
<dbReference type="AlphaFoldDB" id="A0A7Y0LXL9"/>
<proteinExistence type="inferred from homology"/>
<dbReference type="Proteomes" id="UP000562124">
    <property type="component" value="Unassembled WGS sequence"/>
</dbReference>
<evidence type="ECO:0000256" key="2">
    <source>
        <dbReference type="ARBA" id="ARBA00007441"/>
    </source>
</evidence>
<dbReference type="InterPro" id="IPR051326">
    <property type="entry name" value="Kynurenine-oxoglutarate_AT"/>
</dbReference>
<keyword evidence="4 7" id="KW-0808">Transferase</keyword>
<gene>
    <name evidence="7" type="ORF">HIR71_06780</name>
</gene>
<comment type="cofactor">
    <cofactor evidence="1">
        <name>pyridoxal 5'-phosphate</name>
        <dbReference type="ChEBI" id="CHEBI:597326"/>
    </cofactor>
</comment>
<dbReference type="InterPro" id="IPR015422">
    <property type="entry name" value="PyrdxlP-dep_Trfase_small"/>
</dbReference>
<accession>A0A7Y0LXL9</accession>
<keyword evidence="5" id="KW-0663">Pyridoxal phosphate</keyword>
<comment type="caution">
    <text evidence="7">The sequence shown here is derived from an EMBL/GenBank/DDBJ whole genome shotgun (WGS) entry which is preliminary data.</text>
</comment>
<evidence type="ECO:0000256" key="5">
    <source>
        <dbReference type="ARBA" id="ARBA00022898"/>
    </source>
</evidence>
<protein>
    <submittedName>
        <fullName evidence="7">Pyridoxal phosphate-dependent aminotransferase</fullName>
    </submittedName>
</protein>
<dbReference type="EMBL" id="JABCJJ010000007">
    <property type="protein sequence ID" value="NMR19930.1"/>
    <property type="molecule type" value="Genomic_DNA"/>
</dbReference>
<evidence type="ECO:0000259" key="6">
    <source>
        <dbReference type="Pfam" id="PF00155"/>
    </source>
</evidence>
<dbReference type="FunFam" id="3.40.640.10:FF:000024">
    <property type="entry name" value="Kynurenine--oxoglutarate transaminase 3"/>
    <property type="match status" value="1"/>
</dbReference>
<evidence type="ECO:0000256" key="1">
    <source>
        <dbReference type="ARBA" id="ARBA00001933"/>
    </source>
</evidence>
<evidence type="ECO:0000313" key="7">
    <source>
        <dbReference type="EMBL" id="NMR19930.1"/>
    </source>
</evidence>
<dbReference type="RefSeq" id="WP_169324295.1">
    <property type="nucleotide sequence ID" value="NZ_JABCJJ010000007.1"/>
</dbReference>
<dbReference type="Gene3D" id="3.40.640.10">
    <property type="entry name" value="Type I PLP-dependent aspartate aminotransferase-like (Major domain)"/>
    <property type="match status" value="1"/>
</dbReference>
<evidence type="ECO:0000256" key="3">
    <source>
        <dbReference type="ARBA" id="ARBA00022576"/>
    </source>
</evidence>
<comment type="similarity">
    <text evidence="2">Belongs to the class-I pyridoxal-phosphate-dependent aminotransferase family.</text>
</comment>
<dbReference type="GO" id="GO:0030170">
    <property type="term" value="F:pyridoxal phosphate binding"/>
    <property type="evidence" value="ECO:0007669"/>
    <property type="project" value="InterPro"/>
</dbReference>
<name>A0A7Y0LXL9_CELFI</name>
<dbReference type="InterPro" id="IPR004839">
    <property type="entry name" value="Aminotransferase_I/II_large"/>
</dbReference>
<dbReference type="PANTHER" id="PTHR43807:SF20">
    <property type="entry name" value="FI04487P"/>
    <property type="match status" value="1"/>
</dbReference>
<dbReference type="InterPro" id="IPR015421">
    <property type="entry name" value="PyrdxlP-dep_Trfase_major"/>
</dbReference>
<evidence type="ECO:0000313" key="8">
    <source>
        <dbReference type="Proteomes" id="UP000562124"/>
    </source>
</evidence>
<dbReference type="InterPro" id="IPR015424">
    <property type="entry name" value="PyrdxlP-dep_Trfase"/>
</dbReference>
<feature type="domain" description="Aminotransferase class I/classII large" evidence="6">
    <location>
        <begin position="42"/>
        <end position="404"/>
    </location>
</feature>
<organism evidence="7 8">
    <name type="scientific">Cellulomonas fimi</name>
    <dbReference type="NCBI Taxonomy" id="1708"/>
    <lineage>
        <taxon>Bacteria</taxon>
        <taxon>Bacillati</taxon>
        <taxon>Actinomycetota</taxon>
        <taxon>Actinomycetes</taxon>
        <taxon>Micrococcales</taxon>
        <taxon>Cellulomonadaceae</taxon>
        <taxon>Cellulomonas</taxon>
    </lineage>
</organism>
<sequence length="411" mass="43170">MTQPHGRWSEVARAVGLLGPDGTARPTIFAEMSALAARTGAVNLGQGFPDVDGPASVVEAAVAAMRSGRNQYPPGAGTPELRRAVVDHQRRHYGLDVDPDREVLVTTGATEALAATVLALAGPGEEVLTLEPFYDSYAAVIALAGATHTTAPLVRVPARGSAPAFRLDEAALRAAFSPRTRLVLLNTPHNPTGAVLSRTELGLVARLAREHDALVVTDEVYEHLVFDGAEHVPVATLPGMADRTLTISSAGKTFSFTGWKIGWLTGPAPLVDAVRAVKQFLTYVSGAPFQPAIAHALTDDAVAAWVRDLATSLAARRDLLCDGLEAAGFTVTRPAGTYFVVADGAPLGFEDGADLCRRLPELAGVVGVPVRAFTRPGSAADDALASAVRFTFVKREDVLHDAVDRLARLAS</sequence>
<dbReference type="GO" id="GO:0005737">
    <property type="term" value="C:cytoplasm"/>
    <property type="evidence" value="ECO:0007669"/>
    <property type="project" value="TreeGrafter"/>
</dbReference>
<dbReference type="Gene3D" id="3.90.1150.10">
    <property type="entry name" value="Aspartate Aminotransferase, domain 1"/>
    <property type="match status" value="1"/>
</dbReference>